<accession>A0A9P8VWI9</accession>
<dbReference type="EMBL" id="JAGPYM010000027">
    <property type="protein sequence ID" value="KAH6880149.1"/>
    <property type="molecule type" value="Genomic_DNA"/>
</dbReference>
<organism evidence="1 2">
    <name type="scientific">Thelonectria olida</name>
    <dbReference type="NCBI Taxonomy" id="1576542"/>
    <lineage>
        <taxon>Eukaryota</taxon>
        <taxon>Fungi</taxon>
        <taxon>Dikarya</taxon>
        <taxon>Ascomycota</taxon>
        <taxon>Pezizomycotina</taxon>
        <taxon>Sordariomycetes</taxon>
        <taxon>Hypocreomycetidae</taxon>
        <taxon>Hypocreales</taxon>
        <taxon>Nectriaceae</taxon>
        <taxon>Thelonectria</taxon>
    </lineage>
</organism>
<protein>
    <submittedName>
        <fullName evidence="1">Uncharacterized protein</fullName>
    </submittedName>
</protein>
<evidence type="ECO:0000313" key="2">
    <source>
        <dbReference type="Proteomes" id="UP000777438"/>
    </source>
</evidence>
<name>A0A9P8VWI9_9HYPO</name>
<reference evidence="1 2" key="1">
    <citation type="journal article" date="2021" name="Nat. Commun.">
        <title>Genetic determinants of endophytism in the Arabidopsis root mycobiome.</title>
        <authorList>
            <person name="Mesny F."/>
            <person name="Miyauchi S."/>
            <person name="Thiergart T."/>
            <person name="Pickel B."/>
            <person name="Atanasova L."/>
            <person name="Karlsson M."/>
            <person name="Huettel B."/>
            <person name="Barry K.W."/>
            <person name="Haridas S."/>
            <person name="Chen C."/>
            <person name="Bauer D."/>
            <person name="Andreopoulos W."/>
            <person name="Pangilinan J."/>
            <person name="LaButti K."/>
            <person name="Riley R."/>
            <person name="Lipzen A."/>
            <person name="Clum A."/>
            <person name="Drula E."/>
            <person name="Henrissat B."/>
            <person name="Kohler A."/>
            <person name="Grigoriev I.V."/>
            <person name="Martin F.M."/>
            <person name="Hacquard S."/>
        </authorList>
    </citation>
    <scope>NUCLEOTIDE SEQUENCE [LARGE SCALE GENOMIC DNA]</scope>
    <source>
        <strain evidence="1 2">MPI-CAGE-CH-0241</strain>
    </source>
</reference>
<keyword evidence="2" id="KW-1185">Reference proteome</keyword>
<dbReference type="AlphaFoldDB" id="A0A9P8VWI9"/>
<proteinExistence type="predicted"/>
<sequence>MNWKMALARPRVIALPSCIGAAFDHRNAANVALKPEDQGACRGTIQVQNQATGVWCVLSRLPVIHFIRSQSRRVKGDRVLAPFGRCFSGSRLRH</sequence>
<gene>
    <name evidence="1" type="ORF">B0T10DRAFT_495981</name>
</gene>
<dbReference type="Proteomes" id="UP000777438">
    <property type="component" value="Unassembled WGS sequence"/>
</dbReference>
<comment type="caution">
    <text evidence="1">The sequence shown here is derived from an EMBL/GenBank/DDBJ whole genome shotgun (WGS) entry which is preliminary data.</text>
</comment>
<evidence type="ECO:0000313" key="1">
    <source>
        <dbReference type="EMBL" id="KAH6880149.1"/>
    </source>
</evidence>